<proteinExistence type="predicted"/>
<sequence>MSKMQSINEFDIVFISYDEPNADENYNDLINKAPWAKRSHGVFGSDAAHKAAADLAETDRFIGIDADNIVHDDFFGVEIDMGKIRSTDVISWAGKNIVNGLVYGNGGIKCWPKDVVYGMQTHENAPKGDKRA</sequence>
<feature type="non-terminal residue" evidence="1">
    <location>
        <position position="132"/>
    </location>
</feature>
<organism evidence="1">
    <name type="scientific">marine metagenome</name>
    <dbReference type="NCBI Taxonomy" id="408172"/>
    <lineage>
        <taxon>unclassified sequences</taxon>
        <taxon>metagenomes</taxon>
        <taxon>ecological metagenomes</taxon>
    </lineage>
</organism>
<reference evidence="1" key="1">
    <citation type="submission" date="2018-05" db="EMBL/GenBank/DDBJ databases">
        <authorList>
            <person name="Lanie J.A."/>
            <person name="Ng W.-L."/>
            <person name="Kazmierczak K.M."/>
            <person name="Andrzejewski T.M."/>
            <person name="Davidsen T.M."/>
            <person name="Wayne K.J."/>
            <person name="Tettelin H."/>
            <person name="Glass J.I."/>
            <person name="Rusch D."/>
            <person name="Podicherti R."/>
            <person name="Tsui H.-C.T."/>
            <person name="Winkler M.E."/>
        </authorList>
    </citation>
    <scope>NUCLEOTIDE SEQUENCE</scope>
</reference>
<dbReference type="AlphaFoldDB" id="A0A383AY70"/>
<evidence type="ECO:0000313" key="1">
    <source>
        <dbReference type="EMBL" id="SVE12490.1"/>
    </source>
</evidence>
<name>A0A383AY70_9ZZZZ</name>
<evidence type="ECO:0008006" key="2">
    <source>
        <dbReference type="Google" id="ProtNLM"/>
    </source>
</evidence>
<gene>
    <name evidence="1" type="ORF">METZ01_LOCUS465344</name>
</gene>
<protein>
    <recommendedName>
        <fullName evidence="2">Glycosyltransferase 2-like domain-containing protein</fullName>
    </recommendedName>
</protein>
<accession>A0A383AY70</accession>
<dbReference type="EMBL" id="UINC01195769">
    <property type="protein sequence ID" value="SVE12490.1"/>
    <property type="molecule type" value="Genomic_DNA"/>
</dbReference>